<dbReference type="Gene3D" id="3.30.300.130">
    <property type="entry name" value="Fe-S cluster assembly (FSCA)"/>
    <property type="match status" value="1"/>
</dbReference>
<sequence>MSSSVSDERRAQLEALITKLRPAVQADGGDLYLASVDTETGRVVVGLSGACSSCAISTTTVKLGVERILKAKLPWVTSVEGDIDTSIDFDESVRLGTGAYVPISIRKS</sequence>
<dbReference type="RefSeq" id="WP_298405636.1">
    <property type="nucleotide sequence ID" value="NZ_JBFSHR010000037.1"/>
</dbReference>
<evidence type="ECO:0000256" key="1">
    <source>
        <dbReference type="ARBA" id="ARBA00006420"/>
    </source>
</evidence>
<feature type="domain" description="NIF system FeS cluster assembly NifU C-terminal" evidence="3">
    <location>
        <begin position="15"/>
        <end position="80"/>
    </location>
</feature>
<protein>
    <submittedName>
        <fullName evidence="4">NifU family protein</fullName>
    </submittedName>
</protein>
<dbReference type="InterPro" id="IPR001075">
    <property type="entry name" value="NIF_FeS_clus_asmbl_NifU_C"/>
</dbReference>
<evidence type="ECO:0000259" key="3">
    <source>
        <dbReference type="Pfam" id="PF01106"/>
    </source>
</evidence>
<evidence type="ECO:0000313" key="5">
    <source>
        <dbReference type="Proteomes" id="UP001560267"/>
    </source>
</evidence>
<evidence type="ECO:0000313" key="4">
    <source>
        <dbReference type="EMBL" id="MEX6430132.1"/>
    </source>
</evidence>
<accession>A0ABV3Y3J2</accession>
<name>A0ABV3Y3J2_9ACTN</name>
<reference evidence="4 5" key="1">
    <citation type="submission" date="2024-07" db="EMBL/GenBank/DDBJ databases">
        <title>Draft Genome Sequence of Ferrimicrobium acidiphilum Strain YE2023, Isolated from a Pulp of Bioleach Reactor.</title>
        <authorList>
            <person name="Elkina Y.A."/>
            <person name="Bulaeva A.G."/>
            <person name="Beletsky A.V."/>
            <person name="Mardanov A.V."/>
        </authorList>
    </citation>
    <scope>NUCLEOTIDE SEQUENCE [LARGE SCALE GENOMIC DNA]</scope>
    <source>
        <strain evidence="4 5">YE2023</strain>
    </source>
</reference>
<dbReference type="SUPFAM" id="SSF117916">
    <property type="entry name" value="Fe-S cluster assembly (FSCA) domain-like"/>
    <property type="match status" value="1"/>
</dbReference>
<comment type="caution">
    <text evidence="4">The sequence shown here is derived from an EMBL/GenBank/DDBJ whole genome shotgun (WGS) entry which is preliminary data.</text>
</comment>
<dbReference type="InterPro" id="IPR034904">
    <property type="entry name" value="FSCA_dom_sf"/>
</dbReference>
<proteinExistence type="inferred from homology"/>
<dbReference type="PANTHER" id="PTHR11178">
    <property type="entry name" value="IRON-SULFUR CLUSTER SCAFFOLD PROTEIN NFU-RELATED"/>
    <property type="match status" value="1"/>
</dbReference>
<dbReference type="PANTHER" id="PTHR11178:SF1">
    <property type="entry name" value="NFU1 IRON-SULFUR CLUSTER SCAFFOLD HOMOLOG, MITOCHONDRIAL"/>
    <property type="match status" value="1"/>
</dbReference>
<dbReference type="Pfam" id="PF01106">
    <property type="entry name" value="NifU"/>
    <property type="match status" value="1"/>
</dbReference>
<evidence type="ECO:0000256" key="2">
    <source>
        <dbReference type="ARBA" id="ARBA00049958"/>
    </source>
</evidence>
<keyword evidence="5" id="KW-1185">Reference proteome</keyword>
<comment type="function">
    <text evidence="2">May be involved in the formation or repair of [Fe-S] clusters present in iron-sulfur proteins.</text>
</comment>
<dbReference type="Proteomes" id="UP001560267">
    <property type="component" value="Unassembled WGS sequence"/>
</dbReference>
<dbReference type="EMBL" id="JBFSHR010000037">
    <property type="protein sequence ID" value="MEX6430132.1"/>
    <property type="molecule type" value="Genomic_DNA"/>
</dbReference>
<comment type="similarity">
    <text evidence="1">Belongs to the NifU family.</text>
</comment>
<gene>
    <name evidence="4" type="ORF">AB6A68_09835</name>
</gene>
<organism evidence="4 5">
    <name type="scientific">Ferrimicrobium acidiphilum</name>
    <dbReference type="NCBI Taxonomy" id="121039"/>
    <lineage>
        <taxon>Bacteria</taxon>
        <taxon>Bacillati</taxon>
        <taxon>Actinomycetota</taxon>
        <taxon>Acidimicrobiia</taxon>
        <taxon>Acidimicrobiales</taxon>
        <taxon>Acidimicrobiaceae</taxon>
        <taxon>Ferrimicrobium</taxon>
    </lineage>
</organism>